<dbReference type="Pfam" id="PF13018">
    <property type="entry name" value="ESPR"/>
    <property type="match status" value="1"/>
</dbReference>
<feature type="domain" description="ESPR" evidence="1">
    <location>
        <begin position="1"/>
        <end position="39"/>
    </location>
</feature>
<sequence>MNKIYRIVWNATHLCWQAVSEKAKGGVVATQSTTKIKSKSSVAHKAKLAALFAVNVLSA</sequence>
<evidence type="ECO:0000313" key="3">
    <source>
        <dbReference type="Proteomes" id="UP000233553"/>
    </source>
</evidence>
<evidence type="ECO:0000259" key="1">
    <source>
        <dbReference type="Pfam" id="PF13018"/>
    </source>
</evidence>
<proteinExistence type="predicted"/>
<feature type="non-terminal residue" evidence="2">
    <location>
        <position position="59"/>
    </location>
</feature>
<reference evidence="2 3" key="1">
    <citation type="submission" date="2017-12" db="EMBL/GenBank/DDBJ databases">
        <title>Draft Genome sequences of multiple microbial strains isolated from spacecraft associated surfaces.</title>
        <authorList>
            <person name="Seuylemezian A."/>
            <person name="Vaishampayan P."/>
            <person name="Venkateswaran K."/>
        </authorList>
    </citation>
    <scope>NUCLEOTIDE SEQUENCE [LARGE SCALE GENOMIC DNA]</scope>
    <source>
        <strain evidence="2 3">2P01AA</strain>
    </source>
</reference>
<dbReference type="EMBL" id="PISJ01000020">
    <property type="protein sequence ID" value="PKF31551.1"/>
    <property type="molecule type" value="Genomic_DNA"/>
</dbReference>
<dbReference type="RefSeq" id="WP_157823733.1">
    <property type="nucleotide sequence ID" value="NZ_PISJ01000020.1"/>
</dbReference>
<accession>A0A2N0WAN5</accession>
<dbReference type="Proteomes" id="UP000233553">
    <property type="component" value="Unassembled WGS sequence"/>
</dbReference>
<dbReference type="InterPro" id="IPR024973">
    <property type="entry name" value="ESPR"/>
</dbReference>
<dbReference type="AlphaFoldDB" id="A0A2N0WAN5"/>
<organism evidence="2 3">
    <name type="scientific">Acinetobacter proteolyticus</name>
    <dbReference type="NCBI Taxonomy" id="1776741"/>
    <lineage>
        <taxon>Bacteria</taxon>
        <taxon>Pseudomonadati</taxon>
        <taxon>Pseudomonadota</taxon>
        <taxon>Gammaproteobacteria</taxon>
        <taxon>Moraxellales</taxon>
        <taxon>Moraxellaceae</taxon>
        <taxon>Acinetobacter</taxon>
    </lineage>
</organism>
<protein>
    <recommendedName>
        <fullName evidence="1">ESPR domain-containing protein</fullName>
    </recommendedName>
</protein>
<name>A0A2N0WAN5_9GAMM</name>
<comment type="caution">
    <text evidence="2">The sequence shown here is derived from an EMBL/GenBank/DDBJ whole genome shotgun (WGS) entry which is preliminary data.</text>
</comment>
<gene>
    <name evidence="2" type="ORF">CW311_17555</name>
</gene>
<evidence type="ECO:0000313" key="2">
    <source>
        <dbReference type="EMBL" id="PKF31551.1"/>
    </source>
</evidence>